<organism evidence="1 2">
    <name type="scientific">Sphaerodactylus townsendi</name>
    <dbReference type="NCBI Taxonomy" id="933632"/>
    <lineage>
        <taxon>Eukaryota</taxon>
        <taxon>Metazoa</taxon>
        <taxon>Chordata</taxon>
        <taxon>Craniata</taxon>
        <taxon>Vertebrata</taxon>
        <taxon>Euteleostomi</taxon>
        <taxon>Lepidosauria</taxon>
        <taxon>Squamata</taxon>
        <taxon>Bifurcata</taxon>
        <taxon>Gekkota</taxon>
        <taxon>Sphaerodactylidae</taxon>
        <taxon>Sphaerodactylus</taxon>
    </lineage>
</organism>
<gene>
    <name evidence="1" type="ORF">K3G42_002408</name>
</gene>
<dbReference type="EMBL" id="CM037620">
    <property type="protein sequence ID" value="KAH7994345.1"/>
    <property type="molecule type" value="Genomic_DNA"/>
</dbReference>
<proteinExistence type="predicted"/>
<sequence length="202" mass="22469">MEQKGTEPSSLPAESPCPKNENPACGDEELDEETLNFIAALDVALGPLLPEVTKLQAHQDPPAHLMVDMKARLTEQGVSVSDARKKLLQYNLYLKKKLAKIAQEKKTLKEPLKEDVGVQPQSAEMELGREGGSTLFPGDEEKGGRRKGGPSDCRWLQRPTSKFVHEFSNPCTYFRIPLQVSVNESQVETSHEARGAKKYNRL</sequence>
<dbReference type="Proteomes" id="UP000827872">
    <property type="component" value="Linkage Group LG07"/>
</dbReference>
<evidence type="ECO:0000313" key="2">
    <source>
        <dbReference type="Proteomes" id="UP000827872"/>
    </source>
</evidence>
<reference evidence="1" key="1">
    <citation type="submission" date="2021-08" db="EMBL/GenBank/DDBJ databases">
        <title>The first chromosome-level gecko genome reveals the dynamic sex chromosomes of Neotropical dwarf geckos (Sphaerodactylidae: Sphaerodactylus).</title>
        <authorList>
            <person name="Pinto B.J."/>
            <person name="Keating S.E."/>
            <person name="Gamble T."/>
        </authorList>
    </citation>
    <scope>NUCLEOTIDE SEQUENCE</scope>
    <source>
        <strain evidence="1">TG3544</strain>
    </source>
</reference>
<protein>
    <submittedName>
        <fullName evidence="1">Uncharacterized protein</fullName>
    </submittedName>
</protein>
<keyword evidence="2" id="KW-1185">Reference proteome</keyword>
<comment type="caution">
    <text evidence="1">The sequence shown here is derived from an EMBL/GenBank/DDBJ whole genome shotgun (WGS) entry which is preliminary data.</text>
</comment>
<accession>A0ACB8EP33</accession>
<evidence type="ECO:0000313" key="1">
    <source>
        <dbReference type="EMBL" id="KAH7994345.1"/>
    </source>
</evidence>
<name>A0ACB8EP33_9SAUR</name>